<dbReference type="OrthoDB" id="4184814at2"/>
<sequence length="133" mass="14279">MSRLAKLFNPFLIDEGRHRPTFVIDEDGSFLHGQARYRAACSCGRMPPHLAGSRGEAERAHARHAATRLGPERLGLRVAALVVAMLVVWGACYATGRSLSDSRAVLGASHLGGLTLAFGLMVAARRFIAPTRG</sequence>
<evidence type="ECO:0000313" key="3">
    <source>
        <dbReference type="Proteomes" id="UP000235943"/>
    </source>
</evidence>
<accession>A0A2N8TTV3</accession>
<evidence type="ECO:0000313" key="2">
    <source>
        <dbReference type="EMBL" id="PNG22441.1"/>
    </source>
</evidence>
<comment type="caution">
    <text evidence="2">The sequence shown here is derived from an EMBL/GenBank/DDBJ whole genome shotgun (WGS) entry which is preliminary data.</text>
</comment>
<protein>
    <submittedName>
        <fullName evidence="2">Uncharacterized protein</fullName>
    </submittedName>
</protein>
<dbReference type="Proteomes" id="UP000235943">
    <property type="component" value="Unassembled WGS sequence"/>
</dbReference>
<keyword evidence="1" id="KW-0472">Membrane</keyword>
<gene>
    <name evidence="2" type="ORF">C1J00_09560</name>
</gene>
<keyword evidence="1" id="KW-0812">Transmembrane</keyword>
<name>A0A2N8TTV3_9ACTN</name>
<feature type="transmembrane region" description="Helical" evidence="1">
    <location>
        <begin position="108"/>
        <end position="128"/>
    </location>
</feature>
<reference evidence="2 3" key="1">
    <citation type="submission" date="2018-01" db="EMBL/GenBank/DDBJ databases">
        <title>Draft genome sequence of Streptomyces sp. 13K301.</title>
        <authorList>
            <person name="Sahin N."/>
            <person name="Saygin H."/>
            <person name="Ay H."/>
        </authorList>
    </citation>
    <scope>NUCLEOTIDE SEQUENCE [LARGE SCALE GENOMIC DNA]</scope>
    <source>
        <strain evidence="2 3">13K301</strain>
    </source>
</reference>
<dbReference type="AlphaFoldDB" id="A0A2N8TTV3"/>
<feature type="transmembrane region" description="Helical" evidence="1">
    <location>
        <begin position="74"/>
        <end position="96"/>
    </location>
</feature>
<keyword evidence="3" id="KW-1185">Reference proteome</keyword>
<evidence type="ECO:0000256" key="1">
    <source>
        <dbReference type="SAM" id="Phobius"/>
    </source>
</evidence>
<dbReference type="EMBL" id="POUC01000048">
    <property type="protein sequence ID" value="PNG22441.1"/>
    <property type="molecule type" value="Genomic_DNA"/>
</dbReference>
<proteinExistence type="predicted"/>
<organism evidence="2 3">
    <name type="scientific">Streptomyces cahuitamycinicus</name>
    <dbReference type="NCBI Taxonomy" id="2070367"/>
    <lineage>
        <taxon>Bacteria</taxon>
        <taxon>Bacillati</taxon>
        <taxon>Actinomycetota</taxon>
        <taxon>Actinomycetes</taxon>
        <taxon>Kitasatosporales</taxon>
        <taxon>Streptomycetaceae</taxon>
        <taxon>Streptomyces</taxon>
    </lineage>
</organism>
<dbReference type="RefSeq" id="WP_102908602.1">
    <property type="nucleotide sequence ID" value="NZ_POUC01000048.1"/>
</dbReference>
<keyword evidence="1" id="KW-1133">Transmembrane helix</keyword>